<dbReference type="GO" id="GO:1990254">
    <property type="term" value="F:keratin filament binding"/>
    <property type="evidence" value="ECO:0007669"/>
    <property type="project" value="TreeGrafter"/>
</dbReference>
<dbReference type="InterPro" id="IPR043197">
    <property type="entry name" value="Plakin"/>
</dbReference>
<keyword evidence="5" id="KW-1185">Reference proteome</keyword>
<dbReference type="STRING" id="333673.A0A3M0IZ49"/>
<dbReference type="PANTHER" id="PTHR23169">
    <property type="entry name" value="ENVOPLAKIN"/>
    <property type="match status" value="1"/>
</dbReference>
<evidence type="ECO:0000256" key="1">
    <source>
        <dbReference type="ARBA" id="ARBA00022553"/>
    </source>
</evidence>
<dbReference type="GO" id="GO:0005198">
    <property type="term" value="F:structural molecule activity"/>
    <property type="evidence" value="ECO:0007669"/>
    <property type="project" value="TreeGrafter"/>
</dbReference>
<proteinExistence type="predicted"/>
<dbReference type="EMBL" id="QRBI01000207">
    <property type="protein sequence ID" value="RMB93742.1"/>
    <property type="molecule type" value="Genomic_DNA"/>
</dbReference>
<dbReference type="GO" id="GO:0045110">
    <property type="term" value="P:intermediate filament bundle assembly"/>
    <property type="evidence" value="ECO:0007669"/>
    <property type="project" value="TreeGrafter"/>
</dbReference>
<protein>
    <submittedName>
        <fullName evidence="4">Uncharacterized protein</fullName>
    </submittedName>
</protein>
<dbReference type="SMART" id="SM00250">
    <property type="entry name" value="PLEC"/>
    <property type="match status" value="3"/>
</dbReference>
<accession>A0A3M0IZ49</accession>
<dbReference type="GO" id="GO:0045095">
    <property type="term" value="C:keratin filament"/>
    <property type="evidence" value="ECO:0007669"/>
    <property type="project" value="TreeGrafter"/>
</dbReference>
<dbReference type="InterPro" id="IPR035915">
    <property type="entry name" value="Plakin_repeat_sf"/>
</dbReference>
<feature type="region of interest" description="Disordered" evidence="3">
    <location>
        <begin position="1286"/>
        <end position="1317"/>
    </location>
</feature>
<feature type="region of interest" description="Disordered" evidence="3">
    <location>
        <begin position="1061"/>
        <end position="1141"/>
    </location>
</feature>
<evidence type="ECO:0000313" key="5">
    <source>
        <dbReference type="Proteomes" id="UP000269221"/>
    </source>
</evidence>
<comment type="caution">
    <text evidence="4">The sequence shown here is derived from an EMBL/GenBank/DDBJ whole genome shotgun (WGS) entry which is preliminary data.</text>
</comment>
<evidence type="ECO:0000256" key="3">
    <source>
        <dbReference type="SAM" id="MobiDB-lite"/>
    </source>
</evidence>
<dbReference type="SUPFAM" id="SSF75399">
    <property type="entry name" value="Plakin repeat"/>
    <property type="match status" value="1"/>
</dbReference>
<dbReference type="GO" id="GO:0016020">
    <property type="term" value="C:membrane"/>
    <property type="evidence" value="ECO:0007669"/>
    <property type="project" value="TreeGrafter"/>
</dbReference>
<feature type="region of interest" description="Disordered" evidence="3">
    <location>
        <begin position="833"/>
        <end position="933"/>
    </location>
</feature>
<feature type="compositionally biased region" description="Low complexity" evidence="3">
    <location>
        <begin position="914"/>
        <end position="930"/>
    </location>
</feature>
<gene>
    <name evidence="4" type="ORF">DUI87_29834</name>
</gene>
<dbReference type="GO" id="GO:0042060">
    <property type="term" value="P:wound healing"/>
    <property type="evidence" value="ECO:0007669"/>
    <property type="project" value="TreeGrafter"/>
</dbReference>
<dbReference type="Gene3D" id="3.90.1290.10">
    <property type="entry name" value="Plakin repeat"/>
    <property type="match status" value="2"/>
</dbReference>
<keyword evidence="2" id="KW-0677">Repeat</keyword>
<organism evidence="4 5">
    <name type="scientific">Hirundo rustica rustica</name>
    <dbReference type="NCBI Taxonomy" id="333673"/>
    <lineage>
        <taxon>Eukaryota</taxon>
        <taxon>Metazoa</taxon>
        <taxon>Chordata</taxon>
        <taxon>Craniata</taxon>
        <taxon>Vertebrata</taxon>
        <taxon>Euteleostomi</taxon>
        <taxon>Archelosauria</taxon>
        <taxon>Archosauria</taxon>
        <taxon>Dinosauria</taxon>
        <taxon>Saurischia</taxon>
        <taxon>Theropoda</taxon>
        <taxon>Coelurosauria</taxon>
        <taxon>Aves</taxon>
        <taxon>Neognathae</taxon>
        <taxon>Neoaves</taxon>
        <taxon>Telluraves</taxon>
        <taxon>Australaves</taxon>
        <taxon>Passeriformes</taxon>
        <taxon>Sylvioidea</taxon>
        <taxon>Hirundinidae</taxon>
        <taxon>Hirundo</taxon>
    </lineage>
</organism>
<name>A0A3M0IZ49_HIRRU</name>
<dbReference type="PANTHER" id="PTHR23169:SF21">
    <property type="entry name" value="EPIPLAKIN"/>
    <property type="match status" value="1"/>
</dbReference>
<dbReference type="GO" id="GO:0042995">
    <property type="term" value="C:cell projection"/>
    <property type="evidence" value="ECO:0007669"/>
    <property type="project" value="UniProtKB-SubCell"/>
</dbReference>
<evidence type="ECO:0000256" key="2">
    <source>
        <dbReference type="ARBA" id="ARBA00022737"/>
    </source>
</evidence>
<dbReference type="InterPro" id="IPR001101">
    <property type="entry name" value="Plectin_repeat"/>
</dbReference>
<feature type="region of interest" description="Disordered" evidence="3">
    <location>
        <begin position="463"/>
        <end position="668"/>
    </location>
</feature>
<dbReference type="Proteomes" id="UP000269221">
    <property type="component" value="Unassembled WGS sequence"/>
</dbReference>
<dbReference type="OrthoDB" id="9386968at2759"/>
<evidence type="ECO:0000313" key="4">
    <source>
        <dbReference type="EMBL" id="RMB93742.1"/>
    </source>
</evidence>
<dbReference type="GO" id="GO:0005737">
    <property type="term" value="C:cytoplasm"/>
    <property type="evidence" value="ECO:0007669"/>
    <property type="project" value="TreeGrafter"/>
</dbReference>
<dbReference type="Pfam" id="PF00681">
    <property type="entry name" value="Plectin"/>
    <property type="match status" value="2"/>
</dbReference>
<sequence length="1335" mass="144387">MGGGGSSFIAGVFIQARNKKLSIHEAMMRGLLSPGTALVLLEAQAASGLLTDPTQDLPVPGHEERADRQGPRIRLLQAQIATGGIIDPVRGHRLPVEAAYKHGYFDQEMNQVLSNPENQTRSCFDPNTHENLTYLQLLRRCVPDPDTGLLLLQLTDKGSVLYQLSEDARRALQAARTTLAPGLFQGQSVSVWELLFSRYVPEQRREELLRRYKAGTVTALQMIELLTAAVTGAERGRRAPGSPRPGPMARRGRRILSTEQVAAVVTAVVDRTEAANARSPRGAAAAAGEDGEECPEHLDDALRASSIRVPAGELQGKQVSLWELLFSSYTPEEKRQELLELFHERLLTLEQMTAVVTALIKKKESAGRKFHVTVKSSNRDPATAAGEEGDKNPWERTLKTTVVRVEAGEFRGHKVSLWDLLHCRYIPEENRKELLELYEAGELTLEQVKTVVTTIVTRAAAGERPEPVTPVDGPRADPVTPVDGPRADPVTPVDGSRADPVTPVDGPRADPVTPVDGLRADPVTPVDGSRADPGNPVTPVDGPRADPVTPVDGLRADPVTPVDGPRADPVTPVDGLRADPVTPVDGPRADPVTPVDGSSTDPVTPVDGPSADPVTPVDGSRADPVTPVDGSRADPVTPVDGSRADPVTPVDGSRTDPAAPDAEPSPLHRDRAWEETLKATTAEVSVGELQGRRISLWELLFSHCIPEEKRQELLELYHVGTLTLEQMTMAVTALIKKKESAGRKFHVTVKSSNRDPVTAAGEEGDKKTWERTLKTTVVRVEAGEFRGHKVSLWDLLHCRYIPEENRKELLELYEAGELTLEQVKTVVTTIVTRQQRERGQSQADPVTPVDGPRADPVTPVDGSRADPVTPVDGSRADPVTPVDGLRADPVTPVDGSRADPVTPVDGSKADPVTPVDGPRADPAAPDAEPSPLHRDRAWEETLKATTAEVSVGELQGRRISLWELLFSRCIPEEKRQELLELYHVGTLTLEQMTAVVTALIKKKESAGRKFHVTVKSSNRDPRDSSGRGGKELLELYKAGELTLEQVKTVVTTIVTRAAAGERPDPVTPVDGPRADPVTPVDGPRTDPVTPVDGSSADPVTPVDGSRADPVTPVDGSRADPVTPVDGPSTDPAAPDAEPSPLHRDRAWEETLKATTAEVSVGELQGRRISLWELLFSRCIPEEKRQELLELYRAGSLPIQELLSTTSSLASHSLEEHLRALPTRTTDLLRSEGSYITLGPSQERRVSVWELLSSRQVSEYRREACLDTYPSGGLTVNRITITTTITTGPRWRGAPGTTDSAPGTGGSRAPLGLGSSRPWRVTAVTNPSVQRGWARG</sequence>
<reference evidence="4 5" key="1">
    <citation type="submission" date="2018-07" db="EMBL/GenBank/DDBJ databases">
        <title>A high quality draft genome assembly of the barn swallow (H. rustica rustica).</title>
        <authorList>
            <person name="Formenti G."/>
            <person name="Chiara M."/>
            <person name="Poveda L."/>
            <person name="Francoijs K.-J."/>
            <person name="Bonisoli-Alquati A."/>
            <person name="Canova L."/>
            <person name="Gianfranceschi L."/>
            <person name="Horner D.S."/>
            <person name="Saino N."/>
        </authorList>
    </citation>
    <scope>NUCLEOTIDE SEQUENCE [LARGE SCALE GENOMIC DNA]</scope>
    <source>
        <strain evidence="4">Chelidonia</strain>
        <tissue evidence="4">Blood</tissue>
    </source>
</reference>
<keyword evidence="1" id="KW-0597">Phosphoprotein</keyword>
<dbReference type="GO" id="GO:0030054">
    <property type="term" value="C:cell junction"/>
    <property type="evidence" value="ECO:0007669"/>
    <property type="project" value="TreeGrafter"/>
</dbReference>